<dbReference type="SFLD" id="SFLDG01129">
    <property type="entry name" value="C1.5:_HAD__Beta-PGM__Phosphata"/>
    <property type="match status" value="1"/>
</dbReference>
<dbReference type="EMBL" id="CP049889">
    <property type="protein sequence ID" value="QIK52659.1"/>
    <property type="molecule type" value="Genomic_DNA"/>
</dbReference>
<keyword evidence="17" id="KW-1185">Reference proteome</keyword>
<evidence type="ECO:0000313" key="16">
    <source>
        <dbReference type="EMBL" id="QIK52659.1"/>
    </source>
</evidence>
<dbReference type="SFLD" id="SFLDG01135">
    <property type="entry name" value="C1.5.6:_HAD__Beta-PGM__Phospha"/>
    <property type="match status" value="1"/>
</dbReference>
<proteinExistence type="inferred from homology"/>
<dbReference type="Gene3D" id="3.40.50.1000">
    <property type="entry name" value="HAD superfamily/HAD-like"/>
    <property type="match status" value="1"/>
</dbReference>
<organism evidence="16 17">
    <name type="scientific">Jeotgalibaca porci</name>
    <dbReference type="NCBI Taxonomy" id="1868793"/>
    <lineage>
        <taxon>Bacteria</taxon>
        <taxon>Bacillati</taxon>
        <taxon>Bacillota</taxon>
        <taxon>Bacilli</taxon>
        <taxon>Lactobacillales</taxon>
        <taxon>Carnobacteriaceae</taxon>
        <taxon>Jeotgalibaca</taxon>
    </lineage>
</organism>
<evidence type="ECO:0000256" key="3">
    <source>
        <dbReference type="ARBA" id="ARBA00022490"/>
    </source>
</evidence>
<keyword evidence="7 16" id="KW-0413">Isomerase</keyword>
<keyword evidence="5 14" id="KW-0479">Metal-binding</keyword>
<evidence type="ECO:0000256" key="6">
    <source>
        <dbReference type="ARBA" id="ARBA00022842"/>
    </source>
</evidence>
<dbReference type="GO" id="GO:0005975">
    <property type="term" value="P:carbohydrate metabolic process"/>
    <property type="evidence" value="ECO:0007669"/>
    <property type="project" value="InterPro"/>
</dbReference>
<reference evidence="16 17" key="1">
    <citation type="journal article" date="2017" name="Int. J. Syst. Evol. Microbiol.">
        <title>Jeotgalibaca porci sp. nov. and Jeotgalibaca arthritidis sp. nov., isolated from pigs, and emended description of the genus Jeotgalibaca.</title>
        <authorList>
            <person name="Zamora L."/>
            <person name="Perez-Sancho M."/>
            <person name="Dominguez L."/>
            <person name="Fernandez-Garayzabal J.F."/>
            <person name="Vela A.I."/>
        </authorList>
    </citation>
    <scope>NUCLEOTIDE SEQUENCE [LARGE SCALE GENOMIC DNA]</scope>
    <source>
        <strain evidence="16 17">CCUG 69148</strain>
    </source>
</reference>
<dbReference type="InterPro" id="IPR010976">
    <property type="entry name" value="B-phosphoglucomutase_hydrolase"/>
</dbReference>
<evidence type="ECO:0000313" key="17">
    <source>
        <dbReference type="Proteomes" id="UP000501830"/>
    </source>
</evidence>
<feature type="site" description="Important for catalytic activity and assists the phosphoryl transfer reaction to Asp8 by balancing charge and orienting the reacting groups" evidence="15">
    <location>
        <position position="118"/>
    </location>
</feature>
<feature type="binding site" evidence="13">
    <location>
        <position position="80"/>
    </location>
    <ligand>
        <name>substrate</name>
    </ligand>
</feature>
<dbReference type="PANTHER" id="PTHR46193">
    <property type="entry name" value="6-PHOSPHOGLUCONATE PHOSPHATASE"/>
    <property type="match status" value="1"/>
</dbReference>
<evidence type="ECO:0000256" key="14">
    <source>
        <dbReference type="PIRSR" id="PIRSR610972-3"/>
    </source>
</evidence>
<keyword evidence="6 14" id="KW-0460">Magnesium</keyword>
<protein>
    <recommendedName>
        <fullName evidence="11">Beta-phosphoglucomutase</fullName>
        <ecNumber evidence="10">5.4.2.6</ecNumber>
    </recommendedName>
</protein>
<feature type="binding site" evidence="14">
    <location>
        <position position="13"/>
    </location>
    <ligand>
        <name>Mg(2+)</name>
        <dbReference type="ChEBI" id="CHEBI:18420"/>
    </ligand>
</feature>
<gene>
    <name evidence="16" type="primary">pgmB</name>
    <name evidence="16" type="ORF">G7058_03320</name>
</gene>
<dbReference type="KEGG" id="jpo:G7058_03320"/>
<comment type="catalytic activity">
    <reaction evidence="9">
        <text>beta-D-glucose 1-phosphate = beta-D-glucose 6-phosphate</text>
        <dbReference type="Rhea" id="RHEA:20113"/>
        <dbReference type="ChEBI" id="CHEBI:57684"/>
        <dbReference type="ChEBI" id="CHEBI:58247"/>
        <dbReference type="EC" id="5.4.2.6"/>
    </reaction>
</comment>
<dbReference type="NCBIfam" id="TIGR01509">
    <property type="entry name" value="HAD-SF-IA-v3"/>
    <property type="match status" value="1"/>
</dbReference>
<feature type="binding site" evidence="13">
    <location>
        <begin position="11"/>
        <end position="13"/>
    </location>
    <ligand>
        <name>substrate</name>
    </ligand>
</feature>
<dbReference type="SUPFAM" id="SSF56784">
    <property type="entry name" value="HAD-like"/>
    <property type="match status" value="1"/>
</dbReference>
<feature type="binding site" evidence="13">
    <location>
        <position position="27"/>
    </location>
    <ligand>
        <name>substrate</name>
    </ligand>
</feature>
<feature type="active site" description="Proton donor/acceptor" evidence="12">
    <location>
        <position position="13"/>
    </location>
</feature>
<dbReference type="Pfam" id="PF00702">
    <property type="entry name" value="Hydrolase"/>
    <property type="match status" value="1"/>
</dbReference>
<dbReference type="CDD" id="cd02598">
    <property type="entry name" value="HAD_BPGM"/>
    <property type="match status" value="1"/>
</dbReference>
<evidence type="ECO:0000256" key="11">
    <source>
        <dbReference type="ARBA" id="ARBA00044991"/>
    </source>
</evidence>
<evidence type="ECO:0000256" key="10">
    <source>
        <dbReference type="ARBA" id="ARBA00044968"/>
    </source>
</evidence>
<feature type="binding site" evidence="13">
    <location>
        <position position="149"/>
    </location>
    <ligand>
        <name>substrate</name>
    </ligand>
</feature>
<feature type="binding site" evidence="13">
    <location>
        <begin position="118"/>
        <end position="122"/>
    </location>
    <ligand>
        <name>substrate</name>
    </ligand>
</feature>
<dbReference type="Gene3D" id="1.10.150.240">
    <property type="entry name" value="Putative phosphatase, domain 2"/>
    <property type="match status" value="1"/>
</dbReference>
<dbReference type="InterPro" id="IPR010972">
    <property type="entry name" value="Beta-PGM"/>
</dbReference>
<feature type="binding site" evidence="14">
    <location>
        <position position="173"/>
    </location>
    <ligand>
        <name>Mg(2+)</name>
        <dbReference type="ChEBI" id="CHEBI:18420"/>
    </ligand>
</feature>
<dbReference type="InterPro" id="IPR036412">
    <property type="entry name" value="HAD-like_sf"/>
</dbReference>
<evidence type="ECO:0000256" key="9">
    <source>
        <dbReference type="ARBA" id="ARBA00044926"/>
    </source>
</evidence>
<feature type="binding site" evidence="13">
    <location>
        <position position="54"/>
    </location>
    <ligand>
        <name>substrate</name>
    </ligand>
</feature>
<evidence type="ECO:0000256" key="7">
    <source>
        <dbReference type="ARBA" id="ARBA00023235"/>
    </source>
</evidence>
<dbReference type="SFLD" id="SFLDS00003">
    <property type="entry name" value="Haloacid_Dehalogenase"/>
    <property type="match status" value="1"/>
</dbReference>
<feature type="binding site" evidence="13">
    <location>
        <begin position="46"/>
        <end position="51"/>
    </location>
    <ligand>
        <name>substrate</name>
    </ligand>
</feature>
<dbReference type="EC" id="5.4.2.6" evidence="10"/>
<keyword evidence="4" id="KW-0597">Phosphoprotein</keyword>
<feature type="active site" description="Nucleophile" evidence="12">
    <location>
        <position position="11"/>
    </location>
</feature>
<feature type="site" description="Important for catalytic activity and assists the phosphoryl transfer reaction to Asp8 by balancing charge and orienting the reacting groups" evidence="15">
    <location>
        <position position="149"/>
    </location>
</feature>
<dbReference type="SFLD" id="SFLDF00046">
    <property type="entry name" value="beta-phosphoglucomutase"/>
    <property type="match status" value="1"/>
</dbReference>
<evidence type="ECO:0000256" key="1">
    <source>
        <dbReference type="ARBA" id="ARBA00004496"/>
    </source>
</evidence>
<dbReference type="InterPro" id="IPR023214">
    <property type="entry name" value="HAD_sf"/>
</dbReference>
<dbReference type="InterPro" id="IPR051600">
    <property type="entry name" value="Beta-PGM-like"/>
</dbReference>
<dbReference type="InterPro" id="IPR006439">
    <property type="entry name" value="HAD-SF_hydro_IA"/>
</dbReference>
<evidence type="ECO:0000256" key="12">
    <source>
        <dbReference type="PIRSR" id="PIRSR610972-1"/>
    </source>
</evidence>
<sequence length="223" mass="24067">MFMVLKGVIFDLDGVITDTAEFHFRAWQDLGEKIAIPFDREFNEKLKGISRMDSLERILEHGGKNNAYTIEEKEALAKEKNDDYVELIKEITPADILPGVKKFLDDCLAAGLKLGLASASKNGPAILENLGLTDYFEIVVDPASLANGKPDPEIFLKGAEMLGLTPAECVGVEDAEAGVESINGAGMFSVGVGTADSMKEADMFVENTADLDLEAIIKAHSGK</sequence>
<accession>A0A6G7WK98</accession>
<dbReference type="PANTHER" id="PTHR46193:SF18">
    <property type="entry name" value="HEXITOL PHOSPHATASE B"/>
    <property type="match status" value="1"/>
</dbReference>
<dbReference type="InterPro" id="IPR023198">
    <property type="entry name" value="PGP-like_dom2"/>
</dbReference>
<dbReference type="NCBIfam" id="TIGR02009">
    <property type="entry name" value="PGMB-YQAB-SF"/>
    <property type="match status" value="1"/>
</dbReference>
<evidence type="ECO:0000256" key="5">
    <source>
        <dbReference type="ARBA" id="ARBA00022723"/>
    </source>
</evidence>
<dbReference type="GO" id="GO:0005737">
    <property type="term" value="C:cytoplasm"/>
    <property type="evidence" value="ECO:0007669"/>
    <property type="project" value="UniProtKB-SubCell"/>
</dbReference>
<dbReference type="PRINTS" id="PR00413">
    <property type="entry name" value="HADHALOGNASE"/>
</dbReference>
<dbReference type="AlphaFoldDB" id="A0A6G7WK98"/>
<evidence type="ECO:0000256" key="4">
    <source>
        <dbReference type="ARBA" id="ARBA00022553"/>
    </source>
</evidence>
<keyword evidence="3" id="KW-0963">Cytoplasm</keyword>
<dbReference type="NCBIfam" id="TIGR01990">
    <property type="entry name" value="bPGM"/>
    <property type="match status" value="1"/>
</dbReference>
<evidence type="ECO:0000256" key="13">
    <source>
        <dbReference type="PIRSR" id="PIRSR610972-2"/>
    </source>
</evidence>
<evidence type="ECO:0000256" key="2">
    <source>
        <dbReference type="ARBA" id="ARBA00006171"/>
    </source>
</evidence>
<feature type="binding site" evidence="14">
    <location>
        <position position="11"/>
    </location>
    <ligand>
        <name>Mg(2+)</name>
        <dbReference type="ChEBI" id="CHEBI:18420"/>
    </ligand>
</feature>
<dbReference type="Proteomes" id="UP000501830">
    <property type="component" value="Chromosome"/>
</dbReference>
<dbReference type="GO" id="GO:0000287">
    <property type="term" value="F:magnesium ion binding"/>
    <property type="evidence" value="ECO:0007669"/>
    <property type="project" value="InterPro"/>
</dbReference>
<evidence type="ECO:0000256" key="8">
    <source>
        <dbReference type="ARBA" id="ARBA00023277"/>
    </source>
</evidence>
<dbReference type="GO" id="GO:0008801">
    <property type="term" value="F:beta-phosphoglucomutase activity"/>
    <property type="evidence" value="ECO:0007669"/>
    <property type="project" value="UniProtKB-EC"/>
</dbReference>
<dbReference type="FunFam" id="1.10.150.240:FF:000010">
    <property type="entry name" value="Beta-phosphoglucomutase"/>
    <property type="match status" value="1"/>
</dbReference>
<comment type="subcellular location">
    <subcellularLocation>
        <location evidence="1">Cytoplasm</location>
    </subcellularLocation>
</comment>
<comment type="cofactor">
    <cofactor evidence="14">
        <name>Mg(2+)</name>
        <dbReference type="ChEBI" id="CHEBI:18420"/>
    </cofactor>
    <text evidence="14">Binds 2 magnesium ions per subunit.</text>
</comment>
<comment type="similarity">
    <text evidence="2">Belongs to the HAD-like hydrolase superfamily. CbbY/CbbZ/Gph/YieH family.</text>
</comment>
<feature type="binding site" evidence="14">
    <location>
        <position position="174"/>
    </location>
    <ligand>
        <name>Mg(2+)</name>
        <dbReference type="ChEBI" id="CHEBI:18420"/>
    </ligand>
</feature>
<keyword evidence="8" id="KW-0119">Carbohydrate metabolism</keyword>
<evidence type="ECO:0000256" key="15">
    <source>
        <dbReference type="PIRSR" id="PIRSR610972-4"/>
    </source>
</evidence>
<name>A0A6G7WK98_9LACT</name>